<dbReference type="PIRSF" id="PIRSF010340">
    <property type="entry name" value="Midasin"/>
    <property type="match status" value="1"/>
</dbReference>
<comment type="caution">
    <text evidence="13">The sequence shown here is derived from an EMBL/GenBank/DDBJ whole genome shotgun (WGS) entry which is preliminary data.</text>
</comment>
<evidence type="ECO:0000256" key="2">
    <source>
        <dbReference type="ARBA" id="ARBA00004642"/>
    </source>
</evidence>
<feature type="compositionally biased region" description="Polar residues" evidence="11">
    <location>
        <begin position="4509"/>
        <end position="4518"/>
    </location>
</feature>
<evidence type="ECO:0000256" key="7">
    <source>
        <dbReference type="ARBA" id="ARBA00022840"/>
    </source>
</evidence>
<dbReference type="InterPro" id="IPR002035">
    <property type="entry name" value="VWF_A"/>
</dbReference>
<dbReference type="InterPro" id="IPR027417">
    <property type="entry name" value="P-loop_NTPase"/>
</dbReference>
<dbReference type="GO" id="GO:0000027">
    <property type="term" value="P:ribosomal large subunit assembly"/>
    <property type="evidence" value="ECO:0007669"/>
    <property type="project" value="InterPro"/>
</dbReference>
<dbReference type="PROSITE" id="PS50234">
    <property type="entry name" value="VWFA"/>
    <property type="match status" value="1"/>
</dbReference>
<dbReference type="CDD" id="cd00009">
    <property type="entry name" value="AAA"/>
    <property type="match status" value="1"/>
</dbReference>
<dbReference type="GO" id="GO:0005654">
    <property type="term" value="C:nucleoplasm"/>
    <property type="evidence" value="ECO:0007669"/>
    <property type="project" value="UniProtKB-SubCell"/>
</dbReference>
<proteinExistence type="inferred from homology"/>
<dbReference type="OrthoDB" id="5186at2759"/>
<dbReference type="InterPro" id="IPR025662">
    <property type="entry name" value="Sigma_54_int_dom_ATP-bd_1"/>
</dbReference>
<dbReference type="Pfam" id="PF21108">
    <property type="entry name" value="MDN1_4th"/>
    <property type="match status" value="1"/>
</dbReference>
<gene>
    <name evidence="13" type="ORF">D9757_007075</name>
</gene>
<feature type="region of interest" description="Disordered" evidence="11">
    <location>
        <begin position="4592"/>
        <end position="4633"/>
    </location>
</feature>
<feature type="compositionally biased region" description="Acidic residues" evidence="11">
    <location>
        <begin position="4136"/>
        <end position="4146"/>
    </location>
</feature>
<dbReference type="GO" id="GO:0016887">
    <property type="term" value="F:ATP hydrolysis activity"/>
    <property type="evidence" value="ECO:0007669"/>
    <property type="project" value="InterPro"/>
</dbReference>
<feature type="compositionally biased region" description="Basic and acidic residues" evidence="11">
    <location>
        <begin position="4242"/>
        <end position="4251"/>
    </location>
</feature>
<feature type="region of interest" description="Disordered" evidence="11">
    <location>
        <begin position="4207"/>
        <end position="4518"/>
    </location>
</feature>
<reference evidence="13 14" key="1">
    <citation type="journal article" date="2020" name="ISME J.">
        <title>Uncovering the hidden diversity of litter-decomposition mechanisms in mushroom-forming fungi.</title>
        <authorList>
            <person name="Floudas D."/>
            <person name="Bentzer J."/>
            <person name="Ahren D."/>
            <person name="Johansson T."/>
            <person name="Persson P."/>
            <person name="Tunlid A."/>
        </authorList>
    </citation>
    <scope>NUCLEOTIDE SEQUENCE [LARGE SCALE GENOMIC DNA]</scope>
    <source>
        <strain evidence="13 14">CBS 406.79</strain>
    </source>
</reference>
<dbReference type="PROSITE" id="PS00675">
    <property type="entry name" value="SIGMA54_INTERACT_1"/>
    <property type="match status" value="1"/>
</dbReference>
<evidence type="ECO:0000256" key="9">
    <source>
        <dbReference type="ARBA" id="ARBA00023242"/>
    </source>
</evidence>
<feature type="compositionally biased region" description="Acidic residues" evidence="11">
    <location>
        <begin position="4347"/>
        <end position="4365"/>
    </location>
</feature>
<evidence type="ECO:0000256" key="11">
    <source>
        <dbReference type="SAM" id="MobiDB-lite"/>
    </source>
</evidence>
<evidence type="ECO:0000256" key="8">
    <source>
        <dbReference type="ARBA" id="ARBA00023186"/>
    </source>
</evidence>
<comment type="subcellular location">
    <subcellularLocation>
        <location evidence="1">Nucleus</location>
        <location evidence="1">Nucleolus</location>
    </subcellularLocation>
    <subcellularLocation>
        <location evidence="2">Nucleus</location>
        <location evidence="2">Nucleoplasm</location>
    </subcellularLocation>
</comment>
<feature type="compositionally biased region" description="Polar residues" evidence="11">
    <location>
        <begin position="4607"/>
        <end position="4624"/>
    </location>
</feature>
<evidence type="ECO:0000256" key="4">
    <source>
        <dbReference type="ARBA" id="ARBA00017143"/>
    </source>
</evidence>
<feature type="compositionally biased region" description="Acidic residues" evidence="11">
    <location>
        <begin position="4329"/>
        <end position="4339"/>
    </location>
</feature>
<dbReference type="FunFam" id="3.40.50.300:FF:001368">
    <property type="entry name" value="Midasin"/>
    <property type="match status" value="1"/>
</dbReference>
<protein>
    <recommendedName>
        <fullName evidence="4 10">Midasin</fullName>
    </recommendedName>
</protein>
<keyword evidence="14" id="KW-1185">Reference proteome</keyword>
<evidence type="ECO:0000313" key="14">
    <source>
        <dbReference type="Proteomes" id="UP000518752"/>
    </source>
</evidence>
<dbReference type="GO" id="GO:0005524">
    <property type="term" value="F:ATP binding"/>
    <property type="evidence" value="ECO:0007669"/>
    <property type="project" value="UniProtKB-KW"/>
</dbReference>
<dbReference type="InterPro" id="IPR036465">
    <property type="entry name" value="vWFA_dom_sf"/>
</dbReference>
<dbReference type="InterPro" id="IPR041190">
    <property type="entry name" value="Midasin_AAA_lid_5"/>
</dbReference>
<dbReference type="SUPFAM" id="SSF53300">
    <property type="entry name" value="vWA-like"/>
    <property type="match status" value="1"/>
</dbReference>
<feature type="compositionally biased region" description="Polar residues" evidence="11">
    <location>
        <begin position="4445"/>
        <end position="4454"/>
    </location>
</feature>
<keyword evidence="9 10" id="KW-0539">Nucleus</keyword>
<dbReference type="SMART" id="SM00382">
    <property type="entry name" value="AAA"/>
    <property type="match status" value="5"/>
</dbReference>
<accession>A0A8H5HC91</accession>
<keyword evidence="6 10" id="KW-0547">Nucleotide-binding</keyword>
<keyword evidence="7 10" id="KW-0067">ATP-binding</keyword>
<dbReference type="Pfam" id="PF07728">
    <property type="entry name" value="AAA_5"/>
    <property type="match status" value="8"/>
</dbReference>
<comment type="function">
    <text evidence="10">Nuclear chaperone required for maturation and nuclear export of pre-60S ribosome subunits.</text>
</comment>
<evidence type="ECO:0000259" key="12">
    <source>
        <dbReference type="PROSITE" id="PS50234"/>
    </source>
</evidence>
<feature type="compositionally biased region" description="Polar residues" evidence="11">
    <location>
        <begin position="4292"/>
        <end position="4304"/>
    </location>
</feature>
<feature type="compositionally biased region" description="Polar residues" evidence="11">
    <location>
        <begin position="4259"/>
        <end position="4273"/>
    </location>
</feature>
<dbReference type="Gene3D" id="3.40.50.300">
    <property type="entry name" value="P-loop containing nucleotide triphosphate hydrolases"/>
    <property type="match status" value="6"/>
</dbReference>
<dbReference type="EMBL" id="JAACJN010000063">
    <property type="protein sequence ID" value="KAF5380682.1"/>
    <property type="molecule type" value="Genomic_DNA"/>
</dbReference>
<dbReference type="PANTHER" id="PTHR48103">
    <property type="entry name" value="MIDASIN-RELATED"/>
    <property type="match status" value="1"/>
</dbReference>
<dbReference type="GO" id="GO:0005730">
    <property type="term" value="C:nucleolus"/>
    <property type="evidence" value="ECO:0007669"/>
    <property type="project" value="UniProtKB-SubCell"/>
</dbReference>
<keyword evidence="5" id="KW-0597">Phosphoprotein</keyword>
<dbReference type="InterPro" id="IPR048617">
    <property type="entry name" value="MDN1_AAA_lid_4"/>
</dbReference>
<evidence type="ECO:0000256" key="3">
    <source>
        <dbReference type="ARBA" id="ARBA00007188"/>
    </source>
</evidence>
<evidence type="ECO:0000256" key="1">
    <source>
        <dbReference type="ARBA" id="ARBA00004604"/>
    </source>
</evidence>
<dbReference type="SUPFAM" id="SSF52540">
    <property type="entry name" value="P-loop containing nucleoside triphosphate hydrolases"/>
    <property type="match status" value="6"/>
</dbReference>
<dbReference type="Pfam" id="PF17867">
    <property type="entry name" value="AAA_lid_7"/>
    <property type="match status" value="3"/>
</dbReference>
<feature type="compositionally biased region" description="Polar residues" evidence="11">
    <location>
        <begin position="4426"/>
        <end position="4436"/>
    </location>
</feature>
<feature type="compositionally biased region" description="Basic and acidic residues" evidence="11">
    <location>
        <begin position="4276"/>
        <end position="4291"/>
    </location>
</feature>
<evidence type="ECO:0000256" key="5">
    <source>
        <dbReference type="ARBA" id="ARBA00022553"/>
    </source>
</evidence>
<dbReference type="Proteomes" id="UP000518752">
    <property type="component" value="Unassembled WGS sequence"/>
</dbReference>
<dbReference type="GO" id="GO:0000055">
    <property type="term" value="P:ribosomal large subunit export from nucleus"/>
    <property type="evidence" value="ECO:0007669"/>
    <property type="project" value="TreeGrafter"/>
</dbReference>
<dbReference type="FunFam" id="3.40.50.300:FF:000142">
    <property type="entry name" value="Midasin"/>
    <property type="match status" value="1"/>
</dbReference>
<feature type="compositionally biased region" description="Basic and acidic residues" evidence="11">
    <location>
        <begin position="4221"/>
        <end position="4233"/>
    </location>
</feature>
<dbReference type="Pfam" id="PF17865">
    <property type="entry name" value="AAA_lid_5"/>
    <property type="match status" value="1"/>
</dbReference>
<evidence type="ECO:0000313" key="13">
    <source>
        <dbReference type="EMBL" id="KAF5380682.1"/>
    </source>
</evidence>
<feature type="compositionally biased region" description="Acidic residues" evidence="11">
    <location>
        <begin position="4207"/>
        <end position="4220"/>
    </location>
</feature>
<evidence type="ECO:0000256" key="6">
    <source>
        <dbReference type="ARBA" id="ARBA00022741"/>
    </source>
</evidence>
<dbReference type="InterPro" id="IPR012099">
    <property type="entry name" value="Midasin"/>
</dbReference>
<dbReference type="InterPro" id="IPR040848">
    <property type="entry name" value="AAA_lid_7"/>
</dbReference>
<organism evidence="13 14">
    <name type="scientific">Collybiopsis confluens</name>
    <dbReference type="NCBI Taxonomy" id="2823264"/>
    <lineage>
        <taxon>Eukaryota</taxon>
        <taxon>Fungi</taxon>
        <taxon>Dikarya</taxon>
        <taxon>Basidiomycota</taxon>
        <taxon>Agaricomycotina</taxon>
        <taxon>Agaricomycetes</taxon>
        <taxon>Agaricomycetidae</taxon>
        <taxon>Agaricales</taxon>
        <taxon>Marasmiineae</taxon>
        <taxon>Omphalotaceae</taxon>
        <taxon>Collybiopsis</taxon>
    </lineage>
</organism>
<name>A0A8H5HC91_9AGAR</name>
<dbReference type="PANTHER" id="PTHR48103:SF2">
    <property type="entry name" value="MIDASIN"/>
    <property type="match status" value="1"/>
</dbReference>
<dbReference type="InterPro" id="IPR011704">
    <property type="entry name" value="ATPase_dyneun-rel_AAA"/>
</dbReference>
<keyword evidence="8 10" id="KW-0143">Chaperone</keyword>
<sequence length="4992" mass="556806">MEVDELHDPLTLNIHCQTRIFLSKISSDDTTARSISGSTSISQLLENLSRTLAVPAYTTHIATLFRPILLDLCARWASNPIDIEQELVALCLLIEVHEELFPILFRLLQNPAFVRGPVQLLLDDQHQDSKRFHRILLAYYRILQANRQLPYLLYWPLAPLYCIASDTSVDNATRLLAIRCYALQSGMGEAGREQWEKTTFGELYSVDCALEFGDALDTSQIIIDGWLLPVTELERVRTARNALVTEFHDFYSHEGEIPQTIGPSDLCPLVVNLHGILALRSSVADSVSSSIVPTSSAILALRSLTLHLTNRLPILLTSPPSSGKTMLLTHLAETLFPNVKSQLVFIHLADTSLDPRSLLGSHVSSKTRPGTFEWKEGILVQAMKEGRWVVFKDIDRGSNEVLALIKPLIESLGLGKWIGGRASLEVPGRGNVVAADSFAIFATRSILPSNSGTIPPSNFYGAHKLHELIVTFPSVDELELIIKSRYTQLTDQAATGLIHLWEAVRQLGNTASTRDIGLRELEKFCIRTEQLLSYHQPGINSPKLYERPKLSDVFSNTSLREEIFLAARDVFFGSGTMTAAARAQMEAIARVAGTHLALEPERQEWLLTRWTPGYNVETDQDGRTTATRLGRTRLLAKKTKREITAAPSRPFAMHRPAVLLMSRIADAIALCEPVLLTGETGTGKTSAITHLAHTLQQPLISLNLSNQTESSDLIGGFRPLDARVPGLALQSRFLDLFGESFSKKKNEKFEAAVRKSVTQGKWKKAVGLWKESVKLAKDRILKQGDEAAEELDSQTPRKRRKVDAYSLHASRVKWTNFERDLEEFNVQYVNGKGRLAFGFVEGPLIQALREGKWVLLDEINLASPETLECISSILRGPTASVTLTEQGSLEPVPRHPNFRIFACMNPATDVGKKDLPSNIRSRFTEIDVPPPDADRETLLSIITQYIGPSAVSDKAAIMNVAEFYTSVKELAETRQISDGSNHRPYYSMRTITRALTFASDIAGTYGLRRAIWEGCLMAFTMVLDASSAAIVTAVAQKYLLAGVKNIRSLLAKEPSLSTPENTVKLGPFYLERGPLLPDSVEEYILTPSVETKLIDLARIILTRRFPVLIEGPTSSGKTSSVEYLAKRTGHRFIRINNHEHTDIQEYLGSYAPHPTTGKLVFTDGLLVQALRNGDWVVLDELNLAPTDVLEALNRLLDDNRELVIPETGEVVRPHPNFMLFATQNPPGLYAGRKVLSRAFRNRFLEVHFDDVPEAELETILCRRCAVAPSYGKKIVMVFRELQKRRQSDRVFDSRHGFATLRDLFRWAGRDAVGYQELAENGYMLLAERARKNDDKATVKEVIELIMGVRIDEDRLYDFQNRGNNFGQFLGCDVPSDSSLIWTKAMRRLFILLTRALRFNEPVLLVGETGSGKTSVCQMFAEVTSRVLRSLNCHQNTETADLIGGLRPVRNKVAFEREILQRAAALSSEIGIDLDTGNIEALELHLEMLFNSGTLSSAVRGMFEEVHRRIIKTKAIFEWHDGPLVEAMRDGDVFLLDEISLADDSVLERLNSVLEPSRTLVLAEKVADIRRDSSIVAHNSFKLVATMNPGGDYGKKELSPALRNRFTEIWVPSVDDLSDLNLIVDCRWEHEVLRRYTPALLEFVDWLSRKSEDVSLLNLRDILAWVSFSNAMYTLGMPTEDIFHHAAHMTYLDGLASIPSLVSMTGTSLEELRLAANARLDDLVPRQHPTTMPSILDSPSTFQLGYFSIAKGSRKLEPNFFNFQAPTTQINAMRVIRASQLSKPILLEGSPGVGKTSLITALAKITGHELCRINLSDQTDLIELFGSDLPTNNGKAGEFAWRDGEFLRALQEGKWVLLDEMNLAPQAVLEGLNAVLDHRGSIFIPELGRTFAKHPEFRIFAAQNPLSQGGGRKGLPKSFVNRFTRVFVDQLSASDLLLVCQYLHPDVDSEILRPMIEFNSSLNNLVSVQHTEGAPWEFNLRDVLRWIDAMKHPSGLAHPGHHIRNVYFHRFRNLADRNLARSLFEQTFKCAFDHTSNPTWTISSSDITIGQFNYSRRNFSSSMRSPRLLQSQLSALEATGCSISHSLLAILIGTRNSGKTALVRILAGVTGRILLEVPINSATDAMDLLGSFEQINPQIRARDIALDVISLIEGRLRVHPELNINTPAYISLRRSACEAVSWDTDTVTKAVSALCDGLSDTVLATQILSLSTKMKECLLSAQNDTAGRFEWVDGPLVRAMKAGHWLLLDGANLCNPSILDRLNSLCEANGSLALSERGFVNGEIQILKPHPDFRLFMTVDPQYGELSRAMRNRGVEISLISSLSADDKDILLDHYRLPIPMEHYASIPLSKFTATRLGIQYQRTQVSTSKLPSGLVLEDAMSCHVLDISTVLVDSSVLNDEEATYHFLSRSVVPSAIPLLLRLVQSQSNDSDPKIETVKRILHTGVETLDELRDRYAATNMFRSRHMLGMPVDFFLVVQPLTLGSDHQLVLNMLRLVVAMHLNGPPPKNSDSHFTFSKDPRVQDIRANIAALQKEAHITSALMLKAVSSTESVNVPDSDVLTSFFEILNCTRSLRDIASRDVLDYSAFRALAEQLISAFQKLSIPLASMQDHIADLKQSITLSSGLGLNQIWSAFYDNSLAVTDAQRLDELVAKIEGPSELKRQVLHLMAIVYITRSSGEISLTEIIKELKRHIRPDNTPLEEKDVLKESHLASRLSLLVSGLSSRRLSDSARNAITNLINTGCARPFGRLDSLITYQQSLWLDDTIQDVSSSSNAEAHNTSTMKTALFAAWMNDLWANKDDVNAALFRPAQLCSVLSIWDWSSTPLAKLSQYEADLRSHAQLALLNTEQALSRTEQLVIILKHSILKIASCFTSTENDLDQSNALTMFGSKVNSLTIPELGDALNHLAFKQAVESRLLPAFSCSDHTNEPHPDIARLGLCWIAVGQLLFDLFLPNTPIDPAAIQSHTYTFWTQRIASLSKELALHSENERLLTGNTENSVLEYLRKSLSNVQDHLVDGPPRTPHREISKLQMFWSEALLFRNQVLDPAKLDALAGLLQAGDSSANDREDVVQSTIQGFVQRLQTGYQEFDDIIFPIRYASLHFQMGLRILRLPSSFKSSAYSITAAIIAFPAIRSAAALITEQVKAIPSDLRLFQQLLLTMAAMTMEAAAGINFKSHLLLLEAVYEQVLRLWHIDRKKEEEEQSASESLYRQSRVNHNMENDEEIEAREFAELFPSFESALVDDASSSDRPFPSPTCYVPDFRQFLHLHNAFFSGETLPATWYRSIRLSVLPSLLPSVQVADRLDYDALPLSLSLIADRFVEMHDAAGAQTTVYNFYSDPNIQQTRKAALVVANMKGRLALLIQEWPDQMVLRHLEDRCDTVLALDLRSPVAKVLSALEQLLLRSEDWEAFANKDNSLRANRSEMVELIVSWRRMELSSWQVLLEAEARKFEDAVSPWWFRLYDLIIRGPLDVLQRESGGLSSYLDSLVPLLDDFIRQSPLGQFRTRLKLLRSFGELCRKMSQVHPGERSEVLTRTYRIVHSTVSYYMTFSDAATSDLSSQRSRLETDVRNLVKLASWKDVNVYALRQSAQRTHRQLYKHIRKFRDVLRTPVSESIETSPSELPDFEEASNVDAQLDFAYPSTPSFPNITSFAQVGAPSHLIHLDRTYSRFEELVSGQIVPFLSFKSPHVVESLAFDIIGSSKQLSSISISTSLPAERRHKQQKALLTRKRKAWSDLLKELKKAGFAAHLKPEISDQNQSIRWIREQPTPGEPSAIPWDFQKSEMYWNRLNALMPLLRGKISSHHEDILTRDLQRGVSFLESSFHMAAESRTRHVRIFYLLANTCRAYAQLKRDLGRIRELVSSGGTFFSGNVILNQITPIFSMLCRIESTLVELQSTPNTFIQLDPASPLIFSVTDSIKNLLTSCIDIRNRFKDLMSNVQLTSFIVLLAGEYELVLESLQFVKQAVQTLRSCVDEEARLGPYLNSTLDWLQSYHLEFSPPKTVNDSAASKGDEIINTCLAGVEALIAKTSGSFSTEDDDRDNYIRTDYQDVRDTTSLFKIDRILELLTDSSQGLALSSVPNIQRYLPFLQRYSGLVQIQLILHARWTKSLLKLSFILCSVLNTLCQQGFCKPPDTDEEGASEDGMADISDGVGLGEGSGAKDASKDIQEESQVEGLQGEETSTNPQDEKDADAIEMSQDFGAEMEDVLDDDESQDEDSDEGSHMDTEERIADLDASDPAAVDEKFWGDEKDPQDDSDGQANQKNSTQQSRGSETVAKESADKKLEPDKNDSTQSQEDPTSSQPDPEDVSQAEENASDPNASGAPIDENVPETDTLELPDDIKMDGEDAPDEMDIDAEQVDEEYGAEAPPDLIDEQEQSRNNLEASPTEQPDSQDINNAEGDPMPADGADNEDNVENPAVAPPDVSQGQGESTTEQALAEKNEEPSPNQSSTSMGPDGGAATESKLAKDQHGSGNVDPPQAHELDVGPSMDVDSPAGAIPIGSELGPQPSLSNEQLSNNPLRSIADALKEVQRRFDAILDNPGFDLHREQLGELERPTTVEYLRPEDTDYDMQALGPAQDERVAKLQELNLTDDNLESSDGIPSTPAVDQTMTFEGQGETSRSEPAQLEPQGSVGALDADNTIFQSVAPISRDEATAKHDGLDADVDIAEVEEPGVEAEVELRRWQAAGLPESQATNIWRLYESLTHELAYALCEQLRLILEPTLATRLQGDYRTGKRLNMKKIIPFIASDYTKDKIWLRRTRPSQREYQILIALDDSRSMAESHSVHLAYQTLALVSKALTRLEAGEIGIARFGQDVQILHGFDGAPFNDQAGIEVIKAFHFDQNATNVLSLVDTSLKVLEAARERRSMSSTTAADIWQLEIIISDGICQDHDKLRAALRLAEERRVMIVFIILDSLHSGGATKPGSSAQGSILSMEKAEFKNVEGKMELQLQRYLDSFPFDYHLVLRDLETLPSVLSATLRQFFERISGE</sequence>
<feature type="compositionally biased region" description="Polar residues" evidence="11">
    <location>
        <begin position="4379"/>
        <end position="4397"/>
    </location>
</feature>
<dbReference type="InterPro" id="IPR003593">
    <property type="entry name" value="AAA+_ATPase"/>
</dbReference>
<dbReference type="FunFam" id="3.40.50.300:FF:000712">
    <property type="entry name" value="Midasin"/>
    <property type="match status" value="1"/>
</dbReference>
<dbReference type="GO" id="GO:0030687">
    <property type="term" value="C:preribosome, large subunit precursor"/>
    <property type="evidence" value="ECO:0007669"/>
    <property type="project" value="TreeGrafter"/>
</dbReference>
<feature type="region of interest" description="Disordered" evidence="11">
    <location>
        <begin position="4134"/>
        <end position="4192"/>
    </location>
</feature>
<feature type="domain" description="VWFA" evidence="12">
    <location>
        <begin position="4770"/>
        <end position="4989"/>
    </location>
</feature>
<evidence type="ECO:0000256" key="10">
    <source>
        <dbReference type="PIRNR" id="PIRNR010340"/>
    </source>
</evidence>
<comment type="similarity">
    <text evidence="3 10">Belongs to the midasin family.</text>
</comment>